<dbReference type="RefSeq" id="WP_379833763.1">
    <property type="nucleotide sequence ID" value="NZ_JBHRYQ010000001.1"/>
</dbReference>
<evidence type="ECO:0008006" key="3">
    <source>
        <dbReference type="Google" id="ProtNLM"/>
    </source>
</evidence>
<evidence type="ECO:0000313" key="2">
    <source>
        <dbReference type="Proteomes" id="UP001595616"/>
    </source>
</evidence>
<name>A0ABV7YQK5_9BACT</name>
<proteinExistence type="predicted"/>
<comment type="caution">
    <text evidence="1">The sequence shown here is derived from an EMBL/GenBank/DDBJ whole genome shotgun (WGS) entry which is preliminary data.</text>
</comment>
<dbReference type="Proteomes" id="UP001595616">
    <property type="component" value="Unassembled WGS sequence"/>
</dbReference>
<sequence length="253" mass="27503">MTTSAQYSYQTADVWGQANSAVAKPSLASVYTNPAAMSFLKVDGIGVGFQKILPVAGFQTVGLWGQYTLKVGTIGISADKFGDELYHESQIGMAFSKKIDRIALGIKASYLNNGIEGLSSKQTLLSEFGILTALNSQLNVGLHVINLTRAALYDSQVLPTVINVGLSWMPSEKVNFTSQLIYPVSQKPNIRLGMCYTIRPNLSISSGVDPNVRSIHFGIGINLQKFKFDYATNTHPNFGLSNNVSLQFLKPNE</sequence>
<organism evidence="1 2">
    <name type="scientific">Lacihabitans lacunae</name>
    <dbReference type="NCBI Taxonomy" id="1028214"/>
    <lineage>
        <taxon>Bacteria</taxon>
        <taxon>Pseudomonadati</taxon>
        <taxon>Bacteroidota</taxon>
        <taxon>Cytophagia</taxon>
        <taxon>Cytophagales</taxon>
        <taxon>Leadbetterellaceae</taxon>
        <taxon>Lacihabitans</taxon>
    </lineage>
</organism>
<protein>
    <recommendedName>
        <fullName evidence="3">PorV/PorQ family protein</fullName>
    </recommendedName>
</protein>
<dbReference type="Gene3D" id="2.40.160.60">
    <property type="entry name" value="Outer membrane protein transport protein (OMPP1/FadL/TodX)"/>
    <property type="match status" value="1"/>
</dbReference>
<keyword evidence="2" id="KW-1185">Reference proteome</keyword>
<accession>A0ABV7YQK5</accession>
<reference evidence="2" key="1">
    <citation type="journal article" date="2019" name="Int. J. Syst. Evol. Microbiol.">
        <title>The Global Catalogue of Microorganisms (GCM) 10K type strain sequencing project: providing services to taxonomists for standard genome sequencing and annotation.</title>
        <authorList>
            <consortium name="The Broad Institute Genomics Platform"/>
            <consortium name="The Broad Institute Genome Sequencing Center for Infectious Disease"/>
            <person name="Wu L."/>
            <person name="Ma J."/>
        </authorList>
    </citation>
    <scope>NUCLEOTIDE SEQUENCE [LARGE SCALE GENOMIC DNA]</scope>
    <source>
        <strain evidence="2">CECT 7956</strain>
    </source>
</reference>
<evidence type="ECO:0000313" key="1">
    <source>
        <dbReference type="EMBL" id="MFC3809132.1"/>
    </source>
</evidence>
<gene>
    <name evidence="1" type="ORF">ACFOOI_00580</name>
</gene>
<dbReference type="EMBL" id="JBHRYQ010000001">
    <property type="protein sequence ID" value="MFC3809132.1"/>
    <property type="molecule type" value="Genomic_DNA"/>
</dbReference>